<dbReference type="OrthoDB" id="4746649at2759"/>
<dbReference type="eggNOG" id="ENOG502T3PV">
    <property type="taxonomic scope" value="Eukaryota"/>
</dbReference>
<feature type="non-terminal residue" evidence="2">
    <location>
        <position position="242"/>
    </location>
</feature>
<dbReference type="EMBL" id="CP003014">
    <property type="protein sequence ID" value="AEO71165.1"/>
    <property type="molecule type" value="Genomic_DNA"/>
</dbReference>
<sequence>MDRRTQCRSEGCSNEVLYKTVVGEFDDRRGSGRKSPRSPNDRGSPSGPYHRYSNSSIYFSPFCKQHTCIHFHGDENCINQKPRHDTVCAIHTRCPVPNCTQARAQFLDPNVDPLSNAVPRYARYDVCSDHRCRTTGCRSIVESDFPYCAMRTFTECGLSLRGPRLTVPDIKCAWSSCGEARHFSARTNDCQYPRPWTASGQDVGHYCPLHTCRRQMCHAHVDRLALFCITHFKEHYIAQGKR</sequence>
<proteinExistence type="predicted"/>
<accession>G2RH53</accession>
<dbReference type="HOGENOM" id="CLU_1011954_0_0_1"/>
<dbReference type="GeneID" id="11523070"/>
<dbReference type="Proteomes" id="UP000008181">
    <property type="component" value="Chromosome 6"/>
</dbReference>
<name>G2RH53_THETT</name>
<dbReference type="KEGG" id="ttt:THITE_2025341"/>
<dbReference type="RefSeq" id="XP_003657501.1">
    <property type="nucleotide sequence ID" value="XM_003657453.1"/>
</dbReference>
<feature type="region of interest" description="Disordered" evidence="1">
    <location>
        <begin position="23"/>
        <end position="48"/>
    </location>
</feature>
<evidence type="ECO:0000313" key="2">
    <source>
        <dbReference type="EMBL" id="AEO71165.1"/>
    </source>
</evidence>
<keyword evidence="3" id="KW-1185">Reference proteome</keyword>
<dbReference type="AlphaFoldDB" id="G2RH53"/>
<reference evidence="2 3" key="1">
    <citation type="journal article" date="2011" name="Nat. Biotechnol.">
        <title>Comparative genomic analysis of the thermophilic biomass-degrading fungi Myceliophthora thermophila and Thielavia terrestris.</title>
        <authorList>
            <person name="Berka R.M."/>
            <person name="Grigoriev I.V."/>
            <person name="Otillar R."/>
            <person name="Salamov A."/>
            <person name="Grimwood J."/>
            <person name="Reid I."/>
            <person name="Ishmael N."/>
            <person name="John T."/>
            <person name="Darmond C."/>
            <person name="Moisan M.-C."/>
            <person name="Henrissat B."/>
            <person name="Coutinho P.M."/>
            <person name="Lombard V."/>
            <person name="Natvig D.O."/>
            <person name="Lindquist E."/>
            <person name="Schmutz J."/>
            <person name="Lucas S."/>
            <person name="Harris P."/>
            <person name="Powlowski J."/>
            <person name="Bellemare A."/>
            <person name="Taylor D."/>
            <person name="Butler G."/>
            <person name="de Vries R.P."/>
            <person name="Allijn I.E."/>
            <person name="van den Brink J."/>
            <person name="Ushinsky S."/>
            <person name="Storms R."/>
            <person name="Powell A.J."/>
            <person name="Paulsen I.T."/>
            <person name="Elbourne L.D.H."/>
            <person name="Baker S.E."/>
            <person name="Magnuson J."/>
            <person name="LaBoissiere S."/>
            <person name="Clutterbuck A.J."/>
            <person name="Martinez D."/>
            <person name="Wogulis M."/>
            <person name="de Leon A.L."/>
            <person name="Rey M.W."/>
            <person name="Tsang A."/>
        </authorList>
    </citation>
    <scope>NUCLEOTIDE SEQUENCE [LARGE SCALE GENOMIC DNA]</scope>
    <source>
        <strain evidence="3">ATCC 38088 / NRRL 8126</strain>
    </source>
</reference>
<protein>
    <submittedName>
        <fullName evidence="2">Uncharacterized protein</fullName>
    </submittedName>
</protein>
<evidence type="ECO:0000313" key="3">
    <source>
        <dbReference type="Proteomes" id="UP000008181"/>
    </source>
</evidence>
<evidence type="ECO:0000256" key="1">
    <source>
        <dbReference type="SAM" id="MobiDB-lite"/>
    </source>
</evidence>
<gene>
    <name evidence="2" type="ORF">THITE_2025341</name>
</gene>
<organism evidence="2 3">
    <name type="scientific">Thermothielavioides terrestris (strain ATCC 38088 / NRRL 8126)</name>
    <name type="common">Thielavia terrestris</name>
    <dbReference type="NCBI Taxonomy" id="578455"/>
    <lineage>
        <taxon>Eukaryota</taxon>
        <taxon>Fungi</taxon>
        <taxon>Dikarya</taxon>
        <taxon>Ascomycota</taxon>
        <taxon>Pezizomycotina</taxon>
        <taxon>Sordariomycetes</taxon>
        <taxon>Sordariomycetidae</taxon>
        <taxon>Sordariales</taxon>
        <taxon>Chaetomiaceae</taxon>
        <taxon>Thermothielavioides</taxon>
        <taxon>Thermothielavioides terrestris</taxon>
    </lineage>
</organism>